<comment type="caution">
    <text evidence="9">The sequence shown here is derived from an EMBL/GenBank/DDBJ whole genome shotgun (WGS) entry which is preliminary data.</text>
</comment>
<proteinExistence type="predicted"/>
<evidence type="ECO:0000256" key="7">
    <source>
        <dbReference type="SAM" id="SignalP"/>
    </source>
</evidence>
<dbReference type="InterPro" id="IPR039809">
    <property type="entry name" value="Chemokine_b/g/d"/>
</dbReference>
<keyword evidence="6" id="KW-0395">Inflammatory response</keyword>
<evidence type="ECO:0000256" key="3">
    <source>
        <dbReference type="ARBA" id="ARBA00022514"/>
    </source>
</evidence>
<gene>
    <name evidence="9" type="primary">Ccl17</name>
    <name evidence="9" type="ORF">BARMAR_R14568</name>
</gene>
<evidence type="ECO:0000256" key="5">
    <source>
        <dbReference type="ARBA" id="ARBA00022729"/>
    </source>
</evidence>
<dbReference type="InterPro" id="IPR001811">
    <property type="entry name" value="Chemokine_IL8-like_dom"/>
</dbReference>
<dbReference type="InterPro" id="IPR036048">
    <property type="entry name" value="Interleukin_8-like_sf"/>
</dbReference>
<evidence type="ECO:0000313" key="9">
    <source>
        <dbReference type="EMBL" id="NXG76736.1"/>
    </source>
</evidence>
<sequence length="87" mass="9828">MLAARIVLLLLLLLTFSPYHVAAHFIPVECCFEYAQKPIRHMQSFYETPSDCSLPAVVIVAATGAKVCVDPKKPWVKKAMKKLQRKK</sequence>
<name>A0A7K9EIX8_BARMA</name>
<dbReference type="Gene3D" id="2.40.50.40">
    <property type="match status" value="1"/>
</dbReference>
<dbReference type="EMBL" id="VWZK01015289">
    <property type="protein sequence ID" value="NXG76736.1"/>
    <property type="molecule type" value="Genomic_DNA"/>
</dbReference>
<feature type="signal peptide" evidence="7">
    <location>
        <begin position="1"/>
        <end position="23"/>
    </location>
</feature>
<dbReference type="SUPFAM" id="SSF54117">
    <property type="entry name" value="Interleukin 8-like chemokines"/>
    <property type="match status" value="1"/>
</dbReference>
<dbReference type="PANTHER" id="PTHR12015">
    <property type="entry name" value="SMALL INDUCIBLE CYTOKINE A"/>
    <property type="match status" value="1"/>
</dbReference>
<evidence type="ECO:0000256" key="6">
    <source>
        <dbReference type="ARBA" id="ARBA00023198"/>
    </source>
</evidence>
<keyword evidence="3" id="KW-0202">Cytokine</keyword>
<evidence type="ECO:0000259" key="8">
    <source>
        <dbReference type="SMART" id="SM00199"/>
    </source>
</evidence>
<dbReference type="Pfam" id="PF00048">
    <property type="entry name" value="IL8"/>
    <property type="match status" value="1"/>
</dbReference>
<keyword evidence="5 7" id="KW-0732">Signal</keyword>
<dbReference type="CDD" id="cd00272">
    <property type="entry name" value="Chemokine_CC"/>
    <property type="match status" value="1"/>
</dbReference>
<reference evidence="9 10" key="1">
    <citation type="submission" date="2019-09" db="EMBL/GenBank/DDBJ databases">
        <title>Bird 10,000 Genomes (B10K) Project - Family phase.</title>
        <authorList>
            <person name="Zhang G."/>
        </authorList>
    </citation>
    <scope>NUCLEOTIDE SEQUENCE [LARGE SCALE GENOMIC DNA]</scope>
    <source>
        <strain evidence="9">B10K-DU-001-21</strain>
        <tissue evidence="9">Muscle</tissue>
    </source>
</reference>
<accession>A0A7K9EIX8</accession>
<evidence type="ECO:0000256" key="2">
    <source>
        <dbReference type="ARBA" id="ARBA00022500"/>
    </source>
</evidence>
<dbReference type="OrthoDB" id="9892424at2759"/>
<feature type="chain" id="PRO_5029500706" evidence="7">
    <location>
        <begin position="24"/>
        <end position="87"/>
    </location>
</feature>
<organism evidence="9 10">
    <name type="scientific">Baryphthengus martii</name>
    <name type="common">Rufous motmot</name>
    <dbReference type="NCBI Taxonomy" id="176943"/>
    <lineage>
        <taxon>Eukaryota</taxon>
        <taxon>Metazoa</taxon>
        <taxon>Chordata</taxon>
        <taxon>Craniata</taxon>
        <taxon>Vertebrata</taxon>
        <taxon>Euteleostomi</taxon>
        <taxon>Archelosauria</taxon>
        <taxon>Archosauria</taxon>
        <taxon>Dinosauria</taxon>
        <taxon>Saurischia</taxon>
        <taxon>Theropoda</taxon>
        <taxon>Coelurosauria</taxon>
        <taxon>Aves</taxon>
        <taxon>Neognathae</taxon>
        <taxon>Neoaves</taxon>
        <taxon>Telluraves</taxon>
        <taxon>Coraciimorphae</taxon>
        <taxon>Coraciiformes</taxon>
        <taxon>Momotidae</taxon>
        <taxon>Baryphthengus</taxon>
    </lineage>
</organism>
<feature type="non-terminal residue" evidence="9">
    <location>
        <position position="1"/>
    </location>
</feature>
<dbReference type="GO" id="GO:0006954">
    <property type="term" value="P:inflammatory response"/>
    <property type="evidence" value="ECO:0007669"/>
    <property type="project" value="UniProtKB-KW"/>
</dbReference>
<feature type="domain" description="Chemokine interleukin-8-like" evidence="8">
    <location>
        <begin position="27"/>
        <end position="83"/>
    </location>
</feature>
<dbReference type="GO" id="GO:0006955">
    <property type="term" value="P:immune response"/>
    <property type="evidence" value="ECO:0007669"/>
    <property type="project" value="InterPro"/>
</dbReference>
<dbReference type="GO" id="GO:0008009">
    <property type="term" value="F:chemokine activity"/>
    <property type="evidence" value="ECO:0007669"/>
    <property type="project" value="InterPro"/>
</dbReference>
<keyword evidence="4" id="KW-0964">Secreted</keyword>
<evidence type="ECO:0000256" key="4">
    <source>
        <dbReference type="ARBA" id="ARBA00022525"/>
    </source>
</evidence>
<dbReference type="Proteomes" id="UP000578343">
    <property type="component" value="Unassembled WGS sequence"/>
</dbReference>
<dbReference type="GO" id="GO:0005615">
    <property type="term" value="C:extracellular space"/>
    <property type="evidence" value="ECO:0007669"/>
    <property type="project" value="UniProtKB-KW"/>
</dbReference>
<dbReference type="AlphaFoldDB" id="A0A7K9EIX8"/>
<dbReference type="SMART" id="SM00199">
    <property type="entry name" value="SCY"/>
    <property type="match status" value="1"/>
</dbReference>
<evidence type="ECO:0000313" key="10">
    <source>
        <dbReference type="Proteomes" id="UP000578343"/>
    </source>
</evidence>
<protein>
    <submittedName>
        <fullName evidence="9">CCL17 protein</fullName>
    </submittedName>
</protein>
<comment type="subcellular location">
    <subcellularLocation>
        <location evidence="1">Secreted</location>
    </subcellularLocation>
</comment>
<evidence type="ECO:0000256" key="1">
    <source>
        <dbReference type="ARBA" id="ARBA00004613"/>
    </source>
</evidence>
<feature type="non-terminal residue" evidence="9">
    <location>
        <position position="87"/>
    </location>
</feature>
<keyword evidence="2" id="KW-0145">Chemotaxis</keyword>
<keyword evidence="10" id="KW-1185">Reference proteome</keyword>
<dbReference type="PANTHER" id="PTHR12015:SF111">
    <property type="entry name" value="C-C MOTIF CHEMOKINE 17"/>
    <property type="match status" value="1"/>
</dbReference>